<gene>
    <name evidence="1" type="ORF">GCM10025868_32810</name>
</gene>
<keyword evidence="2" id="KW-1185">Reference proteome</keyword>
<dbReference type="Proteomes" id="UP001157017">
    <property type="component" value="Unassembled WGS sequence"/>
</dbReference>
<comment type="caution">
    <text evidence="1">The sequence shown here is derived from an EMBL/GenBank/DDBJ whole genome shotgun (WGS) entry which is preliminary data.</text>
</comment>
<accession>A0ABQ6JIG3</accession>
<name>A0ABQ6JIG3_9ACTN</name>
<evidence type="ECO:0000313" key="2">
    <source>
        <dbReference type="Proteomes" id="UP001157017"/>
    </source>
</evidence>
<evidence type="ECO:0000313" key="1">
    <source>
        <dbReference type="EMBL" id="GMA88031.1"/>
    </source>
</evidence>
<dbReference type="EMBL" id="BSUZ01000001">
    <property type="protein sequence ID" value="GMA88031.1"/>
    <property type="molecule type" value="Genomic_DNA"/>
</dbReference>
<organism evidence="1 2">
    <name type="scientific">Angustibacter aerolatus</name>
    <dbReference type="NCBI Taxonomy" id="1162965"/>
    <lineage>
        <taxon>Bacteria</taxon>
        <taxon>Bacillati</taxon>
        <taxon>Actinomycetota</taxon>
        <taxon>Actinomycetes</taxon>
        <taxon>Kineosporiales</taxon>
        <taxon>Kineosporiaceae</taxon>
    </lineage>
</organism>
<protein>
    <submittedName>
        <fullName evidence="1">Uncharacterized protein</fullName>
    </submittedName>
</protein>
<sequence length="39" mass="3911">MVFTSAALETFLAGPATGRGAKAVATESEAVELSKEAAK</sequence>
<reference evidence="2" key="1">
    <citation type="journal article" date="2019" name="Int. J. Syst. Evol. Microbiol.">
        <title>The Global Catalogue of Microorganisms (GCM) 10K type strain sequencing project: providing services to taxonomists for standard genome sequencing and annotation.</title>
        <authorList>
            <consortium name="The Broad Institute Genomics Platform"/>
            <consortium name="The Broad Institute Genome Sequencing Center for Infectious Disease"/>
            <person name="Wu L."/>
            <person name="Ma J."/>
        </authorList>
    </citation>
    <scope>NUCLEOTIDE SEQUENCE [LARGE SCALE GENOMIC DNA]</scope>
    <source>
        <strain evidence="2">NBRC 108730</strain>
    </source>
</reference>
<proteinExistence type="predicted"/>